<keyword evidence="3 5" id="KW-0863">Zinc-finger</keyword>
<dbReference type="Proteomes" id="UP000077755">
    <property type="component" value="Chromosome 2"/>
</dbReference>
<dbReference type="OrthoDB" id="410307at2759"/>
<evidence type="ECO:0000313" key="7">
    <source>
        <dbReference type="EMBL" id="KZN06434.1"/>
    </source>
</evidence>
<keyword evidence="1 5" id="KW-0479">Metal-binding</keyword>
<dbReference type="OMA" id="GYLKMAQ"/>
<sequence>MQKEKPASHCRFHDHPSLCSPYFCQSDSYDYPSLYPNLSSHVQFSPYSPGSIDYSYPPPYLFTDQQEDLKKQKSWCLSRLCETTKEAEALRQENINLQIANNELNKQFNNLLMLQSSSTLQNSRVAPVHEYVSAAPEPAAYPSSSLIDGFGRINIGGMAEKQVARNQEPDNSENLDVNRVSLPKSISVRSNGYLKTVQDVGSSSRGGGQVHVPNRIKPVKAAQRVYVRGGRREEKPLELQVYNQGVTKTELCNKWQQTGACPYGSNCQFAHGIEELRPVLRHPRYKTEVCFMVLNGEPCPYGHRCHFRHSLTDQEKLIAHQSKTL</sequence>
<dbReference type="PANTHER" id="PTHR12547:SF175">
    <property type="entry name" value="ZINC FINGER CCCH DOMAIN-CONTAINING PROTEIN 15-LIKE"/>
    <property type="match status" value="1"/>
</dbReference>
<dbReference type="SUPFAM" id="SSF90229">
    <property type="entry name" value="CCCH zinc finger"/>
    <property type="match status" value="2"/>
</dbReference>
<evidence type="ECO:0000256" key="4">
    <source>
        <dbReference type="ARBA" id="ARBA00022833"/>
    </source>
</evidence>
<accession>A0A166EDW7</accession>
<dbReference type="InterPro" id="IPR000571">
    <property type="entry name" value="Znf_CCCH"/>
</dbReference>
<reference evidence="8" key="2">
    <citation type="submission" date="2022-03" db="EMBL/GenBank/DDBJ databases">
        <title>Draft title - Genomic analysis of global carrot germplasm unveils the trajectory of domestication and the origin of high carotenoid orange carrot.</title>
        <authorList>
            <person name="Iorizzo M."/>
            <person name="Ellison S."/>
            <person name="Senalik D."/>
            <person name="Macko-Podgorni A."/>
            <person name="Grzebelus D."/>
            <person name="Bostan H."/>
            <person name="Rolling W."/>
            <person name="Curaba J."/>
            <person name="Simon P."/>
        </authorList>
    </citation>
    <scope>NUCLEOTIDE SEQUENCE</scope>
    <source>
        <tissue evidence="8">Leaf</tissue>
    </source>
</reference>
<dbReference type="GO" id="GO:0008270">
    <property type="term" value="F:zinc ion binding"/>
    <property type="evidence" value="ECO:0007669"/>
    <property type="project" value="UniProtKB-KW"/>
</dbReference>
<dbReference type="STRING" id="79200.A0A166EDW7"/>
<dbReference type="FunFam" id="4.10.1000.10:FF:000001">
    <property type="entry name" value="zinc finger CCCH domain-containing protein 15-like"/>
    <property type="match status" value="1"/>
</dbReference>
<dbReference type="PANTHER" id="PTHR12547">
    <property type="entry name" value="CCCH ZINC FINGER/TIS11-RELATED"/>
    <property type="match status" value="1"/>
</dbReference>
<dbReference type="InterPro" id="IPR036855">
    <property type="entry name" value="Znf_CCCH_sf"/>
</dbReference>
<evidence type="ECO:0000259" key="6">
    <source>
        <dbReference type="PROSITE" id="PS50103"/>
    </source>
</evidence>
<organism evidence="7">
    <name type="scientific">Daucus carota subsp. sativus</name>
    <name type="common">Carrot</name>
    <dbReference type="NCBI Taxonomy" id="79200"/>
    <lineage>
        <taxon>Eukaryota</taxon>
        <taxon>Viridiplantae</taxon>
        <taxon>Streptophyta</taxon>
        <taxon>Embryophyta</taxon>
        <taxon>Tracheophyta</taxon>
        <taxon>Spermatophyta</taxon>
        <taxon>Magnoliopsida</taxon>
        <taxon>eudicotyledons</taxon>
        <taxon>Gunneridae</taxon>
        <taxon>Pentapetalae</taxon>
        <taxon>asterids</taxon>
        <taxon>campanulids</taxon>
        <taxon>Apiales</taxon>
        <taxon>Apiaceae</taxon>
        <taxon>Apioideae</taxon>
        <taxon>Scandiceae</taxon>
        <taxon>Daucinae</taxon>
        <taxon>Daucus</taxon>
        <taxon>Daucus sect. Daucus</taxon>
    </lineage>
</organism>
<evidence type="ECO:0000256" key="5">
    <source>
        <dbReference type="PROSITE-ProRule" id="PRU00723"/>
    </source>
</evidence>
<dbReference type="KEGG" id="dcr:108205897"/>
<dbReference type="AlphaFoldDB" id="A0A166EDW7"/>
<keyword evidence="2" id="KW-0677">Repeat</keyword>
<feature type="zinc finger region" description="C3H1-type" evidence="5">
    <location>
        <begin position="284"/>
        <end position="312"/>
    </location>
</feature>
<name>A0A166EDW7_DAUCS</name>
<dbReference type="InterPro" id="IPR045877">
    <property type="entry name" value="ZFP36-like"/>
</dbReference>
<gene>
    <name evidence="7" type="ORF">DCAR_007271</name>
    <name evidence="8" type="ORF">DCAR_0208211</name>
</gene>
<protein>
    <recommendedName>
        <fullName evidence="6">C3H1-type domain-containing protein</fullName>
    </recommendedName>
</protein>
<dbReference type="Gramene" id="KZN06434">
    <property type="protein sequence ID" value="KZN06434"/>
    <property type="gene ID" value="DCAR_007271"/>
</dbReference>
<evidence type="ECO:0000313" key="9">
    <source>
        <dbReference type="Proteomes" id="UP000077755"/>
    </source>
</evidence>
<keyword evidence="9" id="KW-1185">Reference proteome</keyword>
<dbReference type="EMBL" id="CP093344">
    <property type="protein sequence ID" value="WOG88976.1"/>
    <property type="molecule type" value="Genomic_DNA"/>
</dbReference>
<dbReference type="Pfam" id="PF00642">
    <property type="entry name" value="zf-CCCH"/>
    <property type="match status" value="1"/>
</dbReference>
<proteinExistence type="predicted"/>
<evidence type="ECO:0000256" key="1">
    <source>
        <dbReference type="ARBA" id="ARBA00022723"/>
    </source>
</evidence>
<dbReference type="EMBL" id="LNRQ01000002">
    <property type="protein sequence ID" value="KZN06434.1"/>
    <property type="molecule type" value="Genomic_DNA"/>
</dbReference>
<keyword evidence="4 5" id="KW-0862">Zinc</keyword>
<dbReference type="GO" id="GO:0003729">
    <property type="term" value="F:mRNA binding"/>
    <property type="evidence" value="ECO:0007669"/>
    <property type="project" value="InterPro"/>
</dbReference>
<feature type="domain" description="C3H1-type" evidence="6">
    <location>
        <begin position="284"/>
        <end position="312"/>
    </location>
</feature>
<dbReference type="PROSITE" id="PS50103">
    <property type="entry name" value="ZF_C3H1"/>
    <property type="match status" value="2"/>
</dbReference>
<dbReference type="SMART" id="SM00356">
    <property type="entry name" value="ZnF_C3H1"/>
    <property type="match status" value="2"/>
</dbReference>
<reference evidence="7" key="1">
    <citation type="journal article" date="2016" name="Nat. Genet.">
        <title>A high-quality carrot genome assembly provides new insights into carotenoid accumulation and asterid genome evolution.</title>
        <authorList>
            <person name="Iorizzo M."/>
            <person name="Ellison S."/>
            <person name="Senalik D."/>
            <person name="Zeng P."/>
            <person name="Satapoomin P."/>
            <person name="Huang J."/>
            <person name="Bowman M."/>
            <person name="Iovene M."/>
            <person name="Sanseverino W."/>
            <person name="Cavagnaro P."/>
            <person name="Yildiz M."/>
            <person name="Macko-Podgorni A."/>
            <person name="Moranska E."/>
            <person name="Grzebelus E."/>
            <person name="Grzebelus D."/>
            <person name="Ashrafi H."/>
            <person name="Zheng Z."/>
            <person name="Cheng S."/>
            <person name="Spooner D."/>
            <person name="Van Deynze A."/>
            <person name="Simon P."/>
        </authorList>
    </citation>
    <scope>NUCLEOTIDE SEQUENCE [LARGE SCALE GENOMIC DNA]</scope>
    <source>
        <tissue evidence="7">Leaf</tissue>
    </source>
</reference>
<dbReference type="FunFam" id="4.10.1000.10:FF:000002">
    <property type="entry name" value="Zinc finger protein 36, C3H1 type-like 1"/>
    <property type="match status" value="1"/>
</dbReference>
<dbReference type="Gene3D" id="4.10.1000.10">
    <property type="entry name" value="Zinc finger, CCCH-type"/>
    <property type="match status" value="2"/>
</dbReference>
<evidence type="ECO:0000256" key="3">
    <source>
        <dbReference type="ARBA" id="ARBA00022771"/>
    </source>
</evidence>
<evidence type="ECO:0000313" key="8">
    <source>
        <dbReference type="EMBL" id="WOG88976.1"/>
    </source>
</evidence>
<feature type="zinc finger region" description="C3H1-type" evidence="5">
    <location>
        <begin position="247"/>
        <end position="274"/>
    </location>
</feature>
<feature type="domain" description="C3H1-type" evidence="6">
    <location>
        <begin position="247"/>
        <end position="274"/>
    </location>
</feature>
<evidence type="ECO:0000256" key="2">
    <source>
        <dbReference type="ARBA" id="ARBA00022737"/>
    </source>
</evidence>